<evidence type="ECO:0000313" key="13">
    <source>
        <dbReference type="Proteomes" id="UP001487740"/>
    </source>
</evidence>
<feature type="transmembrane region" description="Helical" evidence="10">
    <location>
        <begin position="103"/>
        <end position="129"/>
    </location>
</feature>
<dbReference type="Proteomes" id="UP001487740">
    <property type="component" value="Unassembled WGS sequence"/>
</dbReference>
<dbReference type="EMBL" id="JARAKH010000007">
    <property type="protein sequence ID" value="KAK8402972.1"/>
    <property type="molecule type" value="Genomic_DNA"/>
</dbReference>
<feature type="region of interest" description="Disordered" evidence="9">
    <location>
        <begin position="605"/>
        <end position="640"/>
    </location>
</feature>
<protein>
    <recommendedName>
        <fullName evidence="11">G-protein coupled receptors family 1 profile domain-containing protein</fullName>
    </recommendedName>
</protein>
<comment type="similarity">
    <text evidence="2">Belongs to the G-protein coupled receptor 1 family.</text>
</comment>
<feature type="region of interest" description="Disordered" evidence="9">
    <location>
        <begin position="1"/>
        <end position="22"/>
    </location>
</feature>
<dbReference type="PROSITE" id="PS50262">
    <property type="entry name" value="G_PROTEIN_RECEP_F1_2"/>
    <property type="match status" value="1"/>
</dbReference>
<dbReference type="Gene3D" id="1.20.1070.10">
    <property type="entry name" value="Rhodopsin 7-helix transmembrane proteins"/>
    <property type="match status" value="1"/>
</dbReference>
<dbReference type="PANTHER" id="PTHR24238:SF47">
    <property type="entry name" value="ECDYSTEROIDS_DOPAMINE RECEPTOR-RELATED"/>
    <property type="match status" value="1"/>
</dbReference>
<evidence type="ECO:0000256" key="4">
    <source>
        <dbReference type="ARBA" id="ARBA00022989"/>
    </source>
</evidence>
<feature type="domain" description="G-protein coupled receptors family 1 profile" evidence="11">
    <location>
        <begin position="119"/>
        <end position="349"/>
    </location>
</feature>
<feature type="transmembrane region" description="Helical" evidence="10">
    <location>
        <begin position="262"/>
        <end position="286"/>
    </location>
</feature>
<dbReference type="CDD" id="cd00637">
    <property type="entry name" value="7tm_classA_rhodopsin-like"/>
    <property type="match status" value="1"/>
</dbReference>
<organism evidence="12 13">
    <name type="scientific">Scylla paramamosain</name>
    <name type="common">Mud crab</name>
    <dbReference type="NCBI Taxonomy" id="85552"/>
    <lineage>
        <taxon>Eukaryota</taxon>
        <taxon>Metazoa</taxon>
        <taxon>Ecdysozoa</taxon>
        <taxon>Arthropoda</taxon>
        <taxon>Crustacea</taxon>
        <taxon>Multicrustacea</taxon>
        <taxon>Malacostraca</taxon>
        <taxon>Eumalacostraca</taxon>
        <taxon>Eucarida</taxon>
        <taxon>Decapoda</taxon>
        <taxon>Pleocyemata</taxon>
        <taxon>Brachyura</taxon>
        <taxon>Eubrachyura</taxon>
        <taxon>Portunoidea</taxon>
        <taxon>Portunidae</taxon>
        <taxon>Portuninae</taxon>
        <taxon>Scylla</taxon>
    </lineage>
</organism>
<keyword evidence="7" id="KW-0675">Receptor</keyword>
<evidence type="ECO:0000256" key="10">
    <source>
        <dbReference type="SAM" id="Phobius"/>
    </source>
</evidence>
<keyword evidence="5" id="KW-0297">G-protein coupled receptor</keyword>
<keyword evidence="8" id="KW-0807">Transducer</keyword>
<evidence type="ECO:0000256" key="2">
    <source>
        <dbReference type="ARBA" id="ARBA00010663"/>
    </source>
</evidence>
<feature type="transmembrane region" description="Helical" evidence="10">
    <location>
        <begin position="141"/>
        <end position="165"/>
    </location>
</feature>
<sequence length="815" mass="90738">MSRQSVVPRCQGHEGGRRTATITPPPVENFHWLLHLQDQRHGHEQQTCVLAWEAGRSCCKCGLVTMCEGYVLSSWEVVDVNRVNGSVKLRPVWTKCPEDYGPIVAGVFLSLVFVVAFLLNMMVVVTVATSYTLKRYLYCHLLLNLCVTCLVDCFLNLSVAIVYVTTAPWRFGYAVSYVNGFTMNLMNSEMAFVVVLVAGDRMAAARRNTAFLSMKKYKMWLAVSLTWVVSVLLASPLLLGHVLSMPYRNRYSCSVADPQDQYYLIAHLVLVVAAPTVALVVMAILVGRTFHCERRKQRRVKNSQTLSYFDQILMTPYFRNEFYPTLAAGGVVCGYLLFWLPFTTLTTISPMVTDHWKNDTSQEDTDDPSTLFVPSLRVMTQAKAMLDQGQLHSLNNTESQIGSNMATNLTVEDNLISEVVRSPVFDTVAVWLRFLFSVFAPAVVFLTLKEVRFKCENLIFCCRPSSVDAASPKTSRPLYANTKRSQGGKDTAKSNKNKNNNKDTINFKTPILFSTSDGLHIRTVEETFQEVVNKPLGAFPWSANTEQEPKFVYSLCDLVVGYEDLTDFDGQFHIDDNYDYDRDPEAAGLGEENSVVVGAHRAAMGQKPLPQPPAEEEIPEEQGSVKVDYRPPTPPRVQVVGNDPAVIVGEALEDNGRNMKGRKVVRFAQVISQEIPRPSSSQSNVLNSSANSSRSSDSGIIADSETEASSAPQRFKPRRIPPETRIISMTKFSRKPPAAPRKVRRPGPAGGAAGRGGRRPMVSTRVKGIKSRHLQAQARSPSVPRRFSKPSDVPRHGKKRLHHAVLEAPEFYGAK</sequence>
<evidence type="ECO:0000259" key="11">
    <source>
        <dbReference type="PROSITE" id="PS50262"/>
    </source>
</evidence>
<feature type="transmembrane region" description="Helical" evidence="10">
    <location>
        <begin position="177"/>
        <end position="198"/>
    </location>
</feature>
<name>A0AAW0US63_SCYPA</name>
<gene>
    <name evidence="12" type="ORF">O3P69_000901</name>
</gene>
<dbReference type="InterPro" id="IPR017452">
    <property type="entry name" value="GPCR_Rhodpsn_7TM"/>
</dbReference>
<keyword evidence="4 10" id="KW-1133">Transmembrane helix</keyword>
<feature type="transmembrane region" description="Helical" evidence="10">
    <location>
        <begin position="322"/>
        <end position="342"/>
    </location>
</feature>
<proteinExistence type="inferred from homology"/>
<dbReference type="AlphaFoldDB" id="A0AAW0US63"/>
<evidence type="ECO:0000256" key="3">
    <source>
        <dbReference type="ARBA" id="ARBA00022692"/>
    </source>
</evidence>
<keyword evidence="13" id="KW-1185">Reference proteome</keyword>
<comment type="subcellular location">
    <subcellularLocation>
        <location evidence="1">Membrane</location>
        <topology evidence="1">Multi-pass membrane protein</topology>
    </subcellularLocation>
</comment>
<dbReference type="GO" id="GO:0016020">
    <property type="term" value="C:membrane"/>
    <property type="evidence" value="ECO:0007669"/>
    <property type="project" value="UniProtKB-SubCell"/>
</dbReference>
<evidence type="ECO:0000313" key="12">
    <source>
        <dbReference type="EMBL" id="KAK8402972.1"/>
    </source>
</evidence>
<feature type="region of interest" description="Disordered" evidence="9">
    <location>
        <begin position="675"/>
        <end position="815"/>
    </location>
</feature>
<evidence type="ECO:0000256" key="7">
    <source>
        <dbReference type="ARBA" id="ARBA00023170"/>
    </source>
</evidence>
<dbReference type="InterPro" id="IPR000276">
    <property type="entry name" value="GPCR_Rhodpsn"/>
</dbReference>
<feature type="region of interest" description="Disordered" evidence="9">
    <location>
        <begin position="468"/>
        <end position="503"/>
    </location>
</feature>
<evidence type="ECO:0000256" key="5">
    <source>
        <dbReference type="ARBA" id="ARBA00023040"/>
    </source>
</evidence>
<comment type="caution">
    <text evidence="12">The sequence shown here is derived from an EMBL/GenBank/DDBJ whole genome shotgun (WGS) entry which is preliminary data.</text>
</comment>
<dbReference type="PANTHER" id="PTHR24238">
    <property type="entry name" value="G-PROTEIN COUPLED RECEPTOR"/>
    <property type="match status" value="1"/>
</dbReference>
<evidence type="ECO:0000256" key="1">
    <source>
        <dbReference type="ARBA" id="ARBA00004141"/>
    </source>
</evidence>
<dbReference type="PRINTS" id="PR00237">
    <property type="entry name" value="GPCRRHODOPSN"/>
</dbReference>
<reference evidence="12 13" key="1">
    <citation type="submission" date="2023-03" db="EMBL/GenBank/DDBJ databases">
        <title>High-quality genome of Scylla paramamosain provides insights in environmental adaptation.</title>
        <authorList>
            <person name="Zhang L."/>
        </authorList>
    </citation>
    <scope>NUCLEOTIDE SEQUENCE [LARGE SCALE GENOMIC DNA]</scope>
    <source>
        <strain evidence="12">LZ_2023a</strain>
        <tissue evidence="12">Muscle</tissue>
    </source>
</reference>
<feature type="transmembrane region" description="Helical" evidence="10">
    <location>
        <begin position="219"/>
        <end position="242"/>
    </location>
</feature>
<keyword evidence="6 10" id="KW-0472">Membrane</keyword>
<dbReference type="GO" id="GO:0004930">
    <property type="term" value="F:G protein-coupled receptor activity"/>
    <property type="evidence" value="ECO:0007669"/>
    <property type="project" value="UniProtKB-KW"/>
</dbReference>
<keyword evidence="3 10" id="KW-0812">Transmembrane</keyword>
<evidence type="ECO:0000256" key="6">
    <source>
        <dbReference type="ARBA" id="ARBA00023136"/>
    </source>
</evidence>
<dbReference type="SUPFAM" id="SSF81321">
    <property type="entry name" value="Family A G protein-coupled receptor-like"/>
    <property type="match status" value="1"/>
</dbReference>
<accession>A0AAW0US63</accession>
<evidence type="ECO:0000256" key="8">
    <source>
        <dbReference type="ARBA" id="ARBA00023224"/>
    </source>
</evidence>
<evidence type="ECO:0000256" key="9">
    <source>
        <dbReference type="SAM" id="MobiDB-lite"/>
    </source>
</evidence>
<feature type="compositionally biased region" description="Low complexity" evidence="9">
    <location>
        <begin position="679"/>
        <end position="698"/>
    </location>
</feature>